<evidence type="ECO:0000256" key="7">
    <source>
        <dbReference type="RuleBase" id="RU003653"/>
    </source>
</evidence>
<evidence type="ECO:0000256" key="4">
    <source>
        <dbReference type="ARBA" id="ARBA00022723"/>
    </source>
</evidence>
<dbReference type="HAMAP" id="MF_01974">
    <property type="entry name" value="MetAP_1"/>
    <property type="match status" value="1"/>
</dbReference>
<dbReference type="GO" id="GO:0006508">
    <property type="term" value="P:proteolysis"/>
    <property type="evidence" value="ECO:0007669"/>
    <property type="project" value="UniProtKB-KW"/>
</dbReference>
<evidence type="ECO:0000256" key="1">
    <source>
        <dbReference type="ARBA" id="ARBA00002521"/>
    </source>
</evidence>
<organism evidence="9 10">
    <name type="scientific">Salegentibacter echinorum</name>
    <dbReference type="NCBI Taxonomy" id="1073325"/>
    <lineage>
        <taxon>Bacteria</taxon>
        <taxon>Pseudomonadati</taxon>
        <taxon>Bacteroidota</taxon>
        <taxon>Flavobacteriia</taxon>
        <taxon>Flavobacteriales</taxon>
        <taxon>Flavobacteriaceae</taxon>
        <taxon>Salegentibacter</taxon>
    </lineage>
</organism>
<feature type="binding site" evidence="6">
    <location>
        <position position="94"/>
    </location>
    <ligand>
        <name>a divalent metal cation</name>
        <dbReference type="ChEBI" id="CHEBI:60240"/>
        <label>1</label>
    </ligand>
</feature>
<dbReference type="PRINTS" id="PR00599">
    <property type="entry name" value="MAPEPTIDASE"/>
</dbReference>
<dbReference type="NCBIfam" id="TIGR00500">
    <property type="entry name" value="met_pdase_I"/>
    <property type="match status" value="1"/>
</dbReference>
<feature type="binding site" evidence="6">
    <location>
        <position position="77"/>
    </location>
    <ligand>
        <name>substrate</name>
    </ligand>
</feature>
<dbReference type="GO" id="GO:0004239">
    <property type="term" value="F:initiator methionyl aminopeptidase activity"/>
    <property type="evidence" value="ECO:0007669"/>
    <property type="project" value="UniProtKB-UniRule"/>
</dbReference>
<feature type="binding site" evidence="6">
    <location>
        <position position="232"/>
    </location>
    <ligand>
        <name>a divalent metal cation</name>
        <dbReference type="ChEBI" id="CHEBI:60240"/>
        <label>1</label>
    </ligand>
</feature>
<comment type="catalytic activity">
    <reaction evidence="6 7">
        <text>Release of N-terminal amino acids, preferentially methionine, from peptides and arylamides.</text>
        <dbReference type="EC" id="3.4.11.18"/>
    </reaction>
</comment>
<feature type="domain" description="Peptidase M24" evidence="8">
    <location>
        <begin position="11"/>
        <end position="235"/>
    </location>
</feature>
<evidence type="ECO:0000256" key="2">
    <source>
        <dbReference type="ARBA" id="ARBA00022438"/>
    </source>
</evidence>
<proteinExistence type="inferred from homology"/>
<dbReference type="STRING" id="1073325.SAMN05444483_11835"/>
<dbReference type="InterPro" id="IPR036005">
    <property type="entry name" value="Creatinase/aminopeptidase-like"/>
</dbReference>
<feature type="binding site" evidence="6">
    <location>
        <position position="168"/>
    </location>
    <ligand>
        <name>a divalent metal cation</name>
        <dbReference type="ChEBI" id="CHEBI:60240"/>
        <label>2</label>
        <note>catalytic</note>
    </ligand>
</feature>
<comment type="similarity">
    <text evidence="6">Belongs to the peptidase M24A family. Methionine aminopeptidase type 1 subfamily.</text>
</comment>
<dbReference type="Pfam" id="PF00557">
    <property type="entry name" value="Peptidase_M24"/>
    <property type="match status" value="1"/>
</dbReference>
<protein>
    <recommendedName>
        <fullName evidence="6 7">Methionine aminopeptidase</fullName>
        <shortName evidence="6">MAP</shortName>
        <shortName evidence="6">MetAP</shortName>
        <ecNumber evidence="6 7">3.4.11.18</ecNumber>
    </recommendedName>
    <alternativeName>
        <fullName evidence="6">Peptidase M</fullName>
    </alternativeName>
</protein>
<keyword evidence="4 6" id="KW-0479">Metal-binding</keyword>
<dbReference type="AlphaFoldDB" id="A0A1M5L5W5"/>
<feature type="binding site" evidence="6">
    <location>
        <position position="232"/>
    </location>
    <ligand>
        <name>a divalent metal cation</name>
        <dbReference type="ChEBI" id="CHEBI:60240"/>
        <label>2</label>
        <note>catalytic</note>
    </ligand>
</feature>
<accession>A0A1M5L5W5</accession>
<comment type="subunit">
    <text evidence="6">Monomer.</text>
</comment>
<feature type="binding site" evidence="6">
    <location>
        <position position="105"/>
    </location>
    <ligand>
        <name>a divalent metal cation</name>
        <dbReference type="ChEBI" id="CHEBI:60240"/>
        <label>1</label>
    </ligand>
</feature>
<keyword evidence="3 6" id="KW-0645">Protease</keyword>
<dbReference type="Gene3D" id="3.90.230.10">
    <property type="entry name" value="Creatinase/methionine aminopeptidase superfamily"/>
    <property type="match status" value="1"/>
</dbReference>
<sequence length="274" mass="30508">MIITKTSEEIEIMRESAQIVSKTLGMLAPHIKPGISTLELDKMAEEFIRDHGAEPGFLGLYDFPNSLCMSPNAQVVHGIPNDKPMEEGDIISIDCGALKNGFYGDHAYTFGVGELKPEVEELLKVTKESLYVGIREFKAGNRVGDVGYAIQKYTEDRGYGVVRELVGHGLGATMHEDPEMPNYGKRGRGKKFIEGMVVAIEPMINLGTKRIKQLSDGWTILTADNKPSAHFEHNLALIDGKPQLLSTFDYIYEALGIESDEEDEFKTQVYDKEF</sequence>
<dbReference type="EMBL" id="FQVT01000018">
    <property type="protein sequence ID" value="SHG60494.1"/>
    <property type="molecule type" value="Genomic_DNA"/>
</dbReference>
<dbReference type="InterPro" id="IPR000994">
    <property type="entry name" value="Pept_M24"/>
</dbReference>
<dbReference type="GO" id="GO:0046872">
    <property type="term" value="F:metal ion binding"/>
    <property type="evidence" value="ECO:0007669"/>
    <property type="project" value="UniProtKB-UniRule"/>
</dbReference>
<keyword evidence="2 6" id="KW-0031">Aminopeptidase</keyword>
<dbReference type="SUPFAM" id="SSF55920">
    <property type="entry name" value="Creatinase/aminopeptidase"/>
    <property type="match status" value="1"/>
</dbReference>
<gene>
    <name evidence="6" type="primary">map</name>
    <name evidence="9" type="ORF">SAMN05444483_11835</name>
</gene>
<feature type="binding site" evidence="6">
    <location>
        <position position="175"/>
    </location>
    <ligand>
        <name>substrate</name>
    </ligand>
</feature>
<dbReference type="PANTHER" id="PTHR43330">
    <property type="entry name" value="METHIONINE AMINOPEPTIDASE"/>
    <property type="match status" value="1"/>
</dbReference>
<dbReference type="GO" id="GO:0005829">
    <property type="term" value="C:cytosol"/>
    <property type="evidence" value="ECO:0007669"/>
    <property type="project" value="TreeGrafter"/>
</dbReference>
<evidence type="ECO:0000256" key="5">
    <source>
        <dbReference type="ARBA" id="ARBA00022801"/>
    </source>
</evidence>
<dbReference type="InterPro" id="IPR002467">
    <property type="entry name" value="Pept_M24A_MAP1"/>
</dbReference>
<keyword evidence="10" id="KW-1185">Reference proteome</keyword>
<comment type="cofactor">
    <cofactor evidence="6">
        <name>Co(2+)</name>
        <dbReference type="ChEBI" id="CHEBI:48828"/>
    </cofactor>
    <cofactor evidence="6">
        <name>Zn(2+)</name>
        <dbReference type="ChEBI" id="CHEBI:29105"/>
    </cofactor>
    <cofactor evidence="6">
        <name>Mn(2+)</name>
        <dbReference type="ChEBI" id="CHEBI:29035"/>
    </cofactor>
    <cofactor evidence="6">
        <name>Fe(2+)</name>
        <dbReference type="ChEBI" id="CHEBI:29033"/>
    </cofactor>
    <text evidence="6">Binds 2 divalent metal cations per subunit. Has a high-affinity and a low affinity metal-binding site. The true nature of the physiological cofactor is under debate. The enzyme is active with cobalt, zinc, manganese or divalent iron ions. Most likely, methionine aminopeptidases function as mononuclear Fe(2+)-metalloproteases under physiological conditions, and the catalytically relevant metal-binding site has been assigned to the histidine-containing high-affinity site.</text>
</comment>
<comment type="function">
    <text evidence="1 6">Removes the N-terminal methionine from nascent proteins. The N-terminal methionine is often cleaved when the second residue in the primary sequence is small and uncharged (Met-Ala-, Cys, Gly, Pro, Ser, Thr, or Val). Requires deformylation of the N(alpha)-formylated initiator methionine before it can be hydrolyzed.</text>
</comment>
<dbReference type="CDD" id="cd01086">
    <property type="entry name" value="MetAP1"/>
    <property type="match status" value="1"/>
</dbReference>
<dbReference type="RefSeq" id="WP_072881460.1">
    <property type="nucleotide sequence ID" value="NZ_FQVT01000018.1"/>
</dbReference>
<name>A0A1M5L5W5_SALEC</name>
<evidence type="ECO:0000256" key="3">
    <source>
        <dbReference type="ARBA" id="ARBA00022670"/>
    </source>
</evidence>
<dbReference type="InterPro" id="IPR001714">
    <property type="entry name" value="Pept_M24_MAP"/>
</dbReference>
<dbReference type="PANTHER" id="PTHR43330:SF27">
    <property type="entry name" value="METHIONINE AMINOPEPTIDASE"/>
    <property type="match status" value="1"/>
</dbReference>
<feature type="binding site" evidence="6">
    <location>
        <position position="201"/>
    </location>
    <ligand>
        <name>a divalent metal cation</name>
        <dbReference type="ChEBI" id="CHEBI:60240"/>
        <label>2</label>
        <note>catalytic</note>
    </ligand>
</feature>
<dbReference type="OrthoDB" id="9802055at2"/>
<keyword evidence="5 6" id="KW-0378">Hydrolase</keyword>
<dbReference type="EC" id="3.4.11.18" evidence="6 7"/>
<feature type="binding site" evidence="6">
    <location>
        <position position="105"/>
    </location>
    <ligand>
        <name>a divalent metal cation</name>
        <dbReference type="ChEBI" id="CHEBI:60240"/>
        <label>2</label>
        <note>catalytic</note>
    </ligand>
</feature>
<dbReference type="GO" id="GO:0070006">
    <property type="term" value="F:metalloaminopeptidase activity"/>
    <property type="evidence" value="ECO:0007669"/>
    <property type="project" value="UniProtKB-UniRule"/>
</dbReference>
<evidence type="ECO:0000256" key="6">
    <source>
        <dbReference type="HAMAP-Rule" id="MF_01974"/>
    </source>
</evidence>
<reference evidence="10" key="1">
    <citation type="submission" date="2016-11" db="EMBL/GenBank/DDBJ databases">
        <authorList>
            <person name="Varghese N."/>
            <person name="Submissions S."/>
        </authorList>
    </citation>
    <scope>NUCLEOTIDE SEQUENCE [LARGE SCALE GENOMIC DNA]</scope>
    <source>
        <strain evidence="10">DSM 24579</strain>
    </source>
</reference>
<dbReference type="Proteomes" id="UP000183945">
    <property type="component" value="Unassembled WGS sequence"/>
</dbReference>
<evidence type="ECO:0000313" key="10">
    <source>
        <dbReference type="Proteomes" id="UP000183945"/>
    </source>
</evidence>
<evidence type="ECO:0000313" key="9">
    <source>
        <dbReference type="EMBL" id="SHG60494.1"/>
    </source>
</evidence>
<evidence type="ECO:0000259" key="8">
    <source>
        <dbReference type="Pfam" id="PF00557"/>
    </source>
</evidence>